<feature type="transmembrane region" description="Helical" evidence="12">
    <location>
        <begin position="91"/>
        <end position="111"/>
    </location>
</feature>
<name>A0A377Q609_9NEIS</name>
<evidence type="ECO:0000256" key="4">
    <source>
        <dbReference type="ARBA" id="ARBA00022448"/>
    </source>
</evidence>
<dbReference type="EMBL" id="SMBT01000002">
    <property type="protein sequence ID" value="TCU89334.1"/>
    <property type="molecule type" value="Genomic_DNA"/>
</dbReference>
<dbReference type="CDD" id="cd06261">
    <property type="entry name" value="TM_PBP2"/>
    <property type="match status" value="1"/>
</dbReference>
<evidence type="ECO:0000256" key="12">
    <source>
        <dbReference type="RuleBase" id="RU363032"/>
    </source>
</evidence>
<comment type="function">
    <text evidence="1">Part of the ABC transporter complex MalEFGK involved in maltose/maltodextrin import. Probably responsible for the translocation of the substrate across the membrane.</text>
</comment>
<dbReference type="Proteomes" id="UP000295794">
    <property type="component" value="Unassembled WGS sequence"/>
</dbReference>
<keyword evidence="10 12" id="KW-0472">Membrane</keyword>
<reference evidence="15 17" key="2">
    <citation type="submission" date="2019-03" db="EMBL/GenBank/DDBJ databases">
        <title>Genomic Encyclopedia of Type Strains, Phase IV (KMG-IV): sequencing the most valuable type-strain genomes for metagenomic binning, comparative biology and taxonomic classification.</title>
        <authorList>
            <person name="Goeker M."/>
        </authorList>
    </citation>
    <scope>NUCLEOTIDE SEQUENCE [LARGE SCALE GENOMIC DNA]</scope>
    <source>
        <strain evidence="15 17">DSM 3764</strain>
    </source>
</reference>
<evidence type="ECO:0000256" key="11">
    <source>
        <dbReference type="ARBA" id="ARBA00041109"/>
    </source>
</evidence>
<evidence type="ECO:0000313" key="14">
    <source>
        <dbReference type="EMBL" id="STQ90704.1"/>
    </source>
</evidence>
<dbReference type="GO" id="GO:0015423">
    <property type="term" value="F:ABC-type maltose transporter activity"/>
    <property type="evidence" value="ECO:0007669"/>
    <property type="project" value="TreeGrafter"/>
</dbReference>
<feature type="transmembrane region" description="Helical" evidence="12">
    <location>
        <begin position="202"/>
        <end position="228"/>
    </location>
</feature>
<keyword evidence="9 12" id="KW-1133">Transmembrane helix</keyword>
<keyword evidence="6" id="KW-0997">Cell inner membrane</keyword>
<dbReference type="RefSeq" id="WP_115226989.1">
    <property type="nucleotide sequence ID" value="NZ_CAWOLO010000002.1"/>
</dbReference>
<dbReference type="Gene3D" id="1.10.3720.10">
    <property type="entry name" value="MetI-like"/>
    <property type="match status" value="1"/>
</dbReference>
<evidence type="ECO:0000256" key="7">
    <source>
        <dbReference type="ARBA" id="ARBA00022597"/>
    </source>
</evidence>
<keyword evidence="17" id="KW-1185">Reference proteome</keyword>
<dbReference type="SUPFAM" id="SSF161098">
    <property type="entry name" value="MetI-like"/>
    <property type="match status" value="1"/>
</dbReference>
<evidence type="ECO:0000256" key="3">
    <source>
        <dbReference type="ARBA" id="ARBA00009047"/>
    </source>
</evidence>
<evidence type="ECO:0000256" key="2">
    <source>
        <dbReference type="ARBA" id="ARBA00004429"/>
    </source>
</evidence>
<comment type="similarity">
    <text evidence="3">Belongs to the binding-protein-dependent transport system permease family. MalFG subfamily.</text>
</comment>
<dbReference type="InterPro" id="IPR000515">
    <property type="entry name" value="MetI-like"/>
</dbReference>
<feature type="transmembrane region" description="Helical" evidence="12">
    <location>
        <begin position="123"/>
        <end position="143"/>
    </location>
</feature>
<sequence>MAMVLDRSHKWRVLGAHLALIAFLLLILFPFFMIISISLRPGNFAAGSLIPDTISLEHWKLALGFSYVDGDGVLIKPQFPVLLWLFNSVKVAFISAGVILLLSTSCAYAFARLKFRGRVFGMNALLLLQMFPAVLSLVAIYAIFDEIGNYVPWLGIDTHGSLVLAYAGGIALHIWTIKGYFDTIPVEIEEAARVDGATAFQSFRYVLLPMAVPILFVVFLLAFISGIIEYPVASVLLHEQDKMTLAVGSKLYLYTQNYLWGDFAAAAILSGLPISLLFLFAQRWMVSGLTSGGVKG</sequence>
<evidence type="ECO:0000313" key="16">
    <source>
        <dbReference type="Proteomes" id="UP000255108"/>
    </source>
</evidence>
<dbReference type="EMBL" id="UGHR01000001">
    <property type="protein sequence ID" value="STQ90704.1"/>
    <property type="molecule type" value="Genomic_DNA"/>
</dbReference>
<dbReference type="PANTHER" id="PTHR32243">
    <property type="entry name" value="MALTOSE TRANSPORT SYSTEM PERMEASE-RELATED"/>
    <property type="match status" value="1"/>
</dbReference>
<dbReference type="Proteomes" id="UP000255108">
    <property type="component" value="Unassembled WGS sequence"/>
</dbReference>
<evidence type="ECO:0000256" key="5">
    <source>
        <dbReference type="ARBA" id="ARBA00022475"/>
    </source>
</evidence>
<gene>
    <name evidence="14" type="primary">malG</name>
    <name evidence="15" type="ORF">EV682_102246</name>
    <name evidence="14" type="ORF">NCTC11159_01771</name>
</gene>
<dbReference type="PANTHER" id="PTHR32243:SF50">
    <property type="entry name" value="MALTOSE_MALTODEXTRIN TRANSPORT SYSTEM PERMEASE PROTEIN MALG"/>
    <property type="match status" value="1"/>
</dbReference>
<keyword evidence="5" id="KW-1003">Cell membrane</keyword>
<dbReference type="InterPro" id="IPR035906">
    <property type="entry name" value="MetI-like_sf"/>
</dbReference>
<comment type="subcellular location">
    <subcellularLocation>
        <location evidence="2">Cell inner membrane</location>
        <topology evidence="2">Multi-pass membrane protein</topology>
    </subcellularLocation>
    <subcellularLocation>
        <location evidence="12">Cell membrane</location>
        <topology evidence="12">Multi-pass membrane protein</topology>
    </subcellularLocation>
</comment>
<dbReference type="Pfam" id="PF00528">
    <property type="entry name" value="BPD_transp_1"/>
    <property type="match status" value="1"/>
</dbReference>
<feature type="transmembrane region" description="Helical" evidence="12">
    <location>
        <begin position="12"/>
        <end position="39"/>
    </location>
</feature>
<evidence type="ECO:0000256" key="8">
    <source>
        <dbReference type="ARBA" id="ARBA00022692"/>
    </source>
</evidence>
<keyword evidence="4 12" id="KW-0813">Transport</keyword>
<dbReference type="FunFam" id="1.10.3720.10:FF:000010">
    <property type="entry name" value="Maltose ABC transporter permease MalG"/>
    <property type="match status" value="1"/>
</dbReference>
<dbReference type="NCBIfam" id="NF008231">
    <property type="entry name" value="PRK10998.1"/>
    <property type="match status" value="1"/>
</dbReference>
<dbReference type="PROSITE" id="PS50928">
    <property type="entry name" value="ABC_TM1"/>
    <property type="match status" value="1"/>
</dbReference>
<feature type="domain" description="ABC transmembrane type-1" evidence="13">
    <location>
        <begin position="85"/>
        <end position="281"/>
    </location>
</feature>
<organism evidence="14 16">
    <name type="scientific">Iodobacter fluviatilis</name>
    <dbReference type="NCBI Taxonomy" id="537"/>
    <lineage>
        <taxon>Bacteria</taxon>
        <taxon>Pseudomonadati</taxon>
        <taxon>Pseudomonadota</taxon>
        <taxon>Betaproteobacteria</taxon>
        <taxon>Neisseriales</taxon>
        <taxon>Chitinibacteraceae</taxon>
        <taxon>Iodobacter</taxon>
    </lineage>
</organism>
<evidence type="ECO:0000256" key="10">
    <source>
        <dbReference type="ARBA" id="ARBA00023136"/>
    </source>
</evidence>
<evidence type="ECO:0000313" key="17">
    <source>
        <dbReference type="Proteomes" id="UP000295794"/>
    </source>
</evidence>
<feature type="transmembrane region" description="Helical" evidence="12">
    <location>
        <begin position="258"/>
        <end position="281"/>
    </location>
</feature>
<accession>A0A377Q609</accession>
<evidence type="ECO:0000256" key="9">
    <source>
        <dbReference type="ARBA" id="ARBA00022989"/>
    </source>
</evidence>
<dbReference type="OrthoDB" id="8111552at2"/>
<evidence type="ECO:0000313" key="15">
    <source>
        <dbReference type="EMBL" id="TCU89334.1"/>
    </source>
</evidence>
<dbReference type="GO" id="GO:0042956">
    <property type="term" value="P:maltodextrin transmembrane transport"/>
    <property type="evidence" value="ECO:0007669"/>
    <property type="project" value="TreeGrafter"/>
</dbReference>
<dbReference type="AlphaFoldDB" id="A0A377Q609"/>
<proteinExistence type="inferred from homology"/>
<keyword evidence="8 12" id="KW-0812">Transmembrane</keyword>
<reference evidence="14 16" key="1">
    <citation type="submission" date="2018-06" db="EMBL/GenBank/DDBJ databases">
        <authorList>
            <consortium name="Pathogen Informatics"/>
            <person name="Doyle S."/>
        </authorList>
    </citation>
    <scope>NUCLEOTIDE SEQUENCE [LARGE SCALE GENOMIC DNA]</scope>
    <source>
        <strain evidence="14 16">NCTC11159</strain>
    </source>
</reference>
<evidence type="ECO:0000256" key="6">
    <source>
        <dbReference type="ARBA" id="ARBA00022519"/>
    </source>
</evidence>
<evidence type="ECO:0000259" key="13">
    <source>
        <dbReference type="PROSITE" id="PS50928"/>
    </source>
</evidence>
<evidence type="ECO:0000256" key="1">
    <source>
        <dbReference type="ARBA" id="ARBA00002264"/>
    </source>
</evidence>
<dbReference type="GO" id="GO:0005886">
    <property type="term" value="C:plasma membrane"/>
    <property type="evidence" value="ECO:0007669"/>
    <property type="project" value="UniProtKB-SubCell"/>
</dbReference>
<feature type="transmembrane region" description="Helical" evidence="12">
    <location>
        <begin position="163"/>
        <end position="181"/>
    </location>
</feature>
<protein>
    <recommendedName>
        <fullName evidence="11">Maltose/maltodextrin transport system permease protein MalG</fullName>
    </recommendedName>
</protein>
<dbReference type="InterPro" id="IPR050901">
    <property type="entry name" value="BP-dep_ABC_trans_perm"/>
</dbReference>
<keyword evidence="7" id="KW-0762">Sugar transport</keyword>